<keyword evidence="5" id="KW-1185">Reference proteome</keyword>
<dbReference type="AlphaFoldDB" id="A0A090IDT3"/>
<dbReference type="GO" id="GO:0005506">
    <property type="term" value="F:iron ion binding"/>
    <property type="evidence" value="ECO:0007669"/>
    <property type="project" value="InterPro"/>
</dbReference>
<dbReference type="KEGG" id="awd:AWOD_II_1204"/>
<evidence type="ECO:0000256" key="2">
    <source>
        <dbReference type="ARBA" id="ARBA00022729"/>
    </source>
</evidence>
<evidence type="ECO:0000313" key="4">
    <source>
        <dbReference type="EMBL" id="CED57819.1"/>
    </source>
</evidence>
<dbReference type="Gene3D" id="1.20.120.10">
    <property type="entry name" value="Cytochrome c/b562"/>
    <property type="match status" value="1"/>
</dbReference>
<organism evidence="4 5">
    <name type="scientific">Aliivibrio wodanis</name>
    <dbReference type="NCBI Taxonomy" id="80852"/>
    <lineage>
        <taxon>Bacteria</taxon>
        <taxon>Pseudomonadati</taxon>
        <taxon>Pseudomonadota</taxon>
        <taxon>Gammaproteobacteria</taxon>
        <taxon>Vibrionales</taxon>
        <taxon>Vibrionaceae</taxon>
        <taxon>Aliivibrio</taxon>
    </lineage>
</organism>
<dbReference type="HOGENOM" id="CLU_134482_0_0_6"/>
<evidence type="ECO:0000256" key="1">
    <source>
        <dbReference type="ARBA" id="ARBA00005523"/>
    </source>
</evidence>
<evidence type="ECO:0000313" key="5">
    <source>
        <dbReference type="Proteomes" id="UP000032427"/>
    </source>
</evidence>
<accession>A0A090IDT3</accession>
<dbReference type="InterPro" id="IPR009155">
    <property type="entry name" value="Cyt_b562"/>
</dbReference>
<feature type="chain" id="PRO_5001857333" evidence="3">
    <location>
        <begin position="19"/>
        <end position="145"/>
    </location>
</feature>
<dbReference type="PATRIC" id="fig|80852.17.peg.4009"/>
<dbReference type="GeneID" id="28543462"/>
<dbReference type="Pfam" id="PF07361">
    <property type="entry name" value="Cytochrom_B562"/>
    <property type="match status" value="1"/>
</dbReference>
<comment type="similarity">
    <text evidence="1">Belongs to the cytochrome b562 family.</text>
</comment>
<protein>
    <submittedName>
        <fullName evidence="4">Cytochrome b562</fullName>
    </submittedName>
</protein>
<reference evidence="5" key="1">
    <citation type="submission" date="2014-09" db="EMBL/GenBank/DDBJ databases">
        <authorList>
            <person name="Hjerde E."/>
        </authorList>
    </citation>
    <scope>NUCLEOTIDE SEQUENCE [LARGE SCALE GENOMIC DNA]</scope>
    <source>
        <strain evidence="5">06/09/139</strain>
    </source>
</reference>
<gene>
    <name evidence="4" type="ORF">AWOD_II_1204</name>
</gene>
<proteinExistence type="inferred from homology"/>
<dbReference type="InterPro" id="IPR010980">
    <property type="entry name" value="Cyt_c/b562"/>
</dbReference>
<dbReference type="OrthoDB" id="5917034at2"/>
<sequence length="145" mass="16179">MRTLFLTLALTFSAGVAANTNTDSTDVIESNPTISSVSVDMKAVMKKMRLEYKLGERATSIEDMNQVVTKLESLIDQLKQGEYTPEKQAMYQEGFNKLSASVALVKTELDAGDLEKAQAALEQVDELRVEYHKKRNPSIWSKIFG</sequence>
<dbReference type="Proteomes" id="UP000032427">
    <property type="component" value="Chromosome 2"/>
</dbReference>
<evidence type="ECO:0000256" key="3">
    <source>
        <dbReference type="SAM" id="SignalP"/>
    </source>
</evidence>
<feature type="signal peptide" evidence="3">
    <location>
        <begin position="1"/>
        <end position="18"/>
    </location>
</feature>
<dbReference type="GO" id="GO:0042597">
    <property type="term" value="C:periplasmic space"/>
    <property type="evidence" value="ECO:0007669"/>
    <property type="project" value="InterPro"/>
</dbReference>
<keyword evidence="2 3" id="KW-0732">Signal</keyword>
<name>A0A090IDT3_9GAMM</name>
<dbReference type="SUPFAM" id="SSF47175">
    <property type="entry name" value="Cytochromes"/>
    <property type="match status" value="1"/>
</dbReference>
<dbReference type="EMBL" id="LN554847">
    <property type="protein sequence ID" value="CED57819.1"/>
    <property type="molecule type" value="Genomic_DNA"/>
</dbReference>
<dbReference type="GO" id="GO:0020037">
    <property type="term" value="F:heme binding"/>
    <property type="evidence" value="ECO:0007669"/>
    <property type="project" value="InterPro"/>
</dbReference>
<dbReference type="GO" id="GO:0022900">
    <property type="term" value="P:electron transport chain"/>
    <property type="evidence" value="ECO:0007669"/>
    <property type="project" value="InterPro"/>
</dbReference>
<dbReference type="GO" id="GO:0009055">
    <property type="term" value="F:electron transfer activity"/>
    <property type="evidence" value="ECO:0007669"/>
    <property type="project" value="InterPro"/>
</dbReference>